<comment type="caution">
    <text evidence="1">The sequence shown here is derived from an EMBL/GenBank/DDBJ whole genome shotgun (WGS) entry which is preliminary data.</text>
</comment>
<dbReference type="RefSeq" id="WP_251583727.1">
    <property type="nucleotide sequence ID" value="NZ_JBHTKX010000003.1"/>
</dbReference>
<gene>
    <name evidence="1" type="ORF">ACFQ3J_19240</name>
</gene>
<dbReference type="EMBL" id="JBHTKX010000003">
    <property type="protein sequence ID" value="MFD1130285.1"/>
    <property type="molecule type" value="Genomic_DNA"/>
</dbReference>
<accession>A0ABW3PWM6</accession>
<evidence type="ECO:0000313" key="2">
    <source>
        <dbReference type="Proteomes" id="UP001597169"/>
    </source>
</evidence>
<evidence type="ECO:0000313" key="1">
    <source>
        <dbReference type="EMBL" id="MFD1130285.1"/>
    </source>
</evidence>
<sequence length="87" mass="10330">MEKKIDPEHIPENEFLRLVAGVKQGDEDSMTRIIEMFEEDMRILSRYIPMPKEDALQSMKLELIELIRNSTLYKEENNEKEGSEEKE</sequence>
<organism evidence="1 2">
    <name type="scientific">Paenibacillus provencensis</name>
    <dbReference type="NCBI Taxonomy" id="441151"/>
    <lineage>
        <taxon>Bacteria</taxon>
        <taxon>Bacillati</taxon>
        <taxon>Bacillota</taxon>
        <taxon>Bacilli</taxon>
        <taxon>Bacillales</taxon>
        <taxon>Paenibacillaceae</taxon>
        <taxon>Paenibacillus</taxon>
    </lineage>
</organism>
<reference evidence="2" key="1">
    <citation type="journal article" date="2019" name="Int. J. Syst. Evol. Microbiol.">
        <title>The Global Catalogue of Microorganisms (GCM) 10K type strain sequencing project: providing services to taxonomists for standard genome sequencing and annotation.</title>
        <authorList>
            <consortium name="The Broad Institute Genomics Platform"/>
            <consortium name="The Broad Institute Genome Sequencing Center for Infectious Disease"/>
            <person name="Wu L."/>
            <person name="Ma J."/>
        </authorList>
    </citation>
    <scope>NUCLEOTIDE SEQUENCE [LARGE SCALE GENOMIC DNA]</scope>
    <source>
        <strain evidence="2">CCUG 53519</strain>
    </source>
</reference>
<name>A0ABW3PWM6_9BACL</name>
<dbReference type="Proteomes" id="UP001597169">
    <property type="component" value="Unassembled WGS sequence"/>
</dbReference>
<proteinExistence type="predicted"/>
<keyword evidence="2" id="KW-1185">Reference proteome</keyword>
<protein>
    <recommendedName>
        <fullName evidence="3">Helix-turn-helix conjugative transposon-like domain-containing protein</fullName>
    </recommendedName>
</protein>
<evidence type="ECO:0008006" key="3">
    <source>
        <dbReference type="Google" id="ProtNLM"/>
    </source>
</evidence>